<comment type="pathway">
    <text evidence="1 19 20">Cell wall biogenesis; peptidoglycan biosynthesis.</text>
</comment>
<dbReference type="SUPFAM" id="SSF53623">
    <property type="entry name" value="MurD-like peptide ligases, catalytic domain"/>
    <property type="match status" value="1"/>
</dbReference>
<dbReference type="FunFam" id="3.90.190.20:FF:000006">
    <property type="entry name" value="UDP-N-acetylmuramoyl-L-alanyl-D-glutamate--2,6-diaminopimelate ligase"/>
    <property type="match status" value="1"/>
</dbReference>
<dbReference type="HAMAP" id="MF_00208">
    <property type="entry name" value="MurE"/>
    <property type="match status" value="1"/>
</dbReference>
<comment type="similarity">
    <text evidence="2 19">Belongs to the MurCDEF family. MurE subfamily.</text>
</comment>
<dbReference type="Pfam" id="PF08245">
    <property type="entry name" value="Mur_ligase_M"/>
    <property type="match status" value="1"/>
</dbReference>
<evidence type="ECO:0000256" key="16">
    <source>
        <dbReference type="ARBA" id="ARBA00075482"/>
    </source>
</evidence>
<evidence type="ECO:0000313" key="24">
    <source>
        <dbReference type="EMBL" id="GAX91011.1"/>
    </source>
</evidence>
<evidence type="ECO:0000256" key="5">
    <source>
        <dbReference type="ARBA" id="ARBA00022618"/>
    </source>
</evidence>
<feature type="modified residue" description="N6-carboxylysine" evidence="19">
    <location>
        <position position="219"/>
    </location>
</feature>
<keyword evidence="7 19" id="KW-0067">ATP-binding</keyword>
<keyword evidence="9 19" id="KW-0573">Peptidoglycan synthesis</keyword>
<keyword evidence="11 19" id="KW-0961">Cell wall biogenesis/degradation</keyword>
<feature type="binding site" evidence="19">
    <location>
        <begin position="411"/>
        <end position="414"/>
    </location>
    <ligand>
        <name>meso-2,6-diaminopimelate</name>
        <dbReference type="ChEBI" id="CHEBI:57791"/>
    </ligand>
</feature>
<feature type="domain" description="Mur ligase C-terminal" evidence="22">
    <location>
        <begin position="338"/>
        <end position="466"/>
    </location>
</feature>
<evidence type="ECO:0000256" key="8">
    <source>
        <dbReference type="ARBA" id="ARBA00022960"/>
    </source>
</evidence>
<dbReference type="InterPro" id="IPR035911">
    <property type="entry name" value="MurE/MurF_N"/>
</dbReference>
<dbReference type="InterPro" id="IPR013221">
    <property type="entry name" value="Mur_ligase_cen"/>
</dbReference>
<evidence type="ECO:0000256" key="2">
    <source>
        <dbReference type="ARBA" id="ARBA00005898"/>
    </source>
</evidence>
<feature type="binding site" evidence="19">
    <location>
        <begin position="110"/>
        <end position="116"/>
    </location>
    <ligand>
        <name>ATP</name>
        <dbReference type="ChEBI" id="CHEBI:30616"/>
    </ligand>
</feature>
<evidence type="ECO:0000256" key="11">
    <source>
        <dbReference type="ARBA" id="ARBA00023316"/>
    </source>
</evidence>
<dbReference type="InterPro" id="IPR004101">
    <property type="entry name" value="Mur_ligase_C"/>
</dbReference>
<dbReference type="UniPathway" id="UPA00219"/>
<evidence type="ECO:0000256" key="4">
    <source>
        <dbReference type="ARBA" id="ARBA00022598"/>
    </source>
</evidence>
<dbReference type="NCBIfam" id="NF001124">
    <property type="entry name" value="PRK00139.1-2"/>
    <property type="match status" value="1"/>
</dbReference>
<feature type="binding site" evidence="19">
    <location>
        <position position="387"/>
    </location>
    <ligand>
        <name>meso-2,6-diaminopimelate</name>
        <dbReference type="ChEBI" id="CHEBI:57791"/>
    </ligand>
</feature>
<dbReference type="InterPro" id="IPR036565">
    <property type="entry name" value="Mur-like_cat_sf"/>
</dbReference>
<evidence type="ECO:0000259" key="22">
    <source>
        <dbReference type="Pfam" id="PF02875"/>
    </source>
</evidence>
<evidence type="ECO:0000256" key="18">
    <source>
        <dbReference type="ARBA" id="ARBA00081560"/>
    </source>
</evidence>
<evidence type="ECO:0000256" key="7">
    <source>
        <dbReference type="ARBA" id="ARBA00022840"/>
    </source>
</evidence>
<comment type="caution">
    <text evidence="19">Lacks conserved residue(s) required for the propagation of feature annotation.</text>
</comment>
<feature type="binding site" evidence="19">
    <location>
        <position position="468"/>
    </location>
    <ligand>
        <name>meso-2,6-diaminopimelate</name>
        <dbReference type="ChEBI" id="CHEBI:57791"/>
    </ligand>
</feature>
<dbReference type="GO" id="GO:0004326">
    <property type="term" value="F:tetrahydrofolylpolyglutamate synthase activity"/>
    <property type="evidence" value="ECO:0007669"/>
    <property type="project" value="InterPro"/>
</dbReference>
<dbReference type="PANTHER" id="PTHR23135:SF4">
    <property type="entry name" value="UDP-N-ACETYLMURAMOYL-L-ALANYL-D-GLUTAMATE--2,6-DIAMINOPIMELATE LIGASE MURE HOMOLOG, CHLOROPLASTIC"/>
    <property type="match status" value="1"/>
</dbReference>
<dbReference type="Gene3D" id="3.40.1190.10">
    <property type="entry name" value="Mur-like, catalytic domain"/>
    <property type="match status" value="1"/>
</dbReference>
<evidence type="ECO:0000256" key="10">
    <source>
        <dbReference type="ARBA" id="ARBA00023306"/>
    </source>
</evidence>
<dbReference type="PROSITE" id="PS01011">
    <property type="entry name" value="FOLYLPOLYGLU_SYNT_1"/>
    <property type="match status" value="1"/>
</dbReference>
<dbReference type="GO" id="GO:0071555">
    <property type="term" value="P:cell wall organization"/>
    <property type="evidence" value="ECO:0007669"/>
    <property type="project" value="UniProtKB-KW"/>
</dbReference>
<feature type="binding site" evidence="19">
    <location>
        <position position="179"/>
    </location>
    <ligand>
        <name>UDP-N-acetyl-alpha-D-muramoyl-L-alanyl-D-glutamate</name>
        <dbReference type="ChEBI" id="CHEBI:83900"/>
    </ligand>
</feature>
<name>A0A292YQ29_9BACL</name>
<comment type="cofactor">
    <cofactor evidence="19">
        <name>Mg(2+)</name>
        <dbReference type="ChEBI" id="CHEBI:18420"/>
    </cofactor>
</comment>
<sequence length="494" mass="53663">MQLSKLLAPILLKKITDTIDTLDITGITADSRKACPGCLFVALKGHTVDGHDFVAGAVEQGAVAAVVEREVEGLPVPQIIVHNTRDVVPILASTFYRHPSHSMKVIGVTGTNGKTTVTNLIDKILTDQGHRTGLIGTIKNRIGNQEYDAANTTPEALELQETFHRMKEFGTEYVAMEVSSHALDLKRVAGTRFRTAVFTNLTQDHLDFHGSMEKYRNAKGKFFSQLGNTYEDRLVDNRFAVINADDPEAGFFIGQTVAQVVTYGIDKEADVRGLNVQIEAGGASFTLASFAGSIDLHLQMTGKFSVYNALAAAAACLCEGVGLSAIKASLESVSGVDGRFERVVAGQDFTVIVDYAHTPDSLENVLKTIREFAKGKVYTVVGCGGDRDRTKRPIMARIAAAYSDVAIITSDNPRTEDPEKILDDMEQGLTDVSRDRYVRLTDRKDAIRHAVGQAVAGDVVLIAGKGHETYQIIGTTKHHFDDREVAVQAIRGEL</sequence>
<keyword evidence="8 19" id="KW-0133">Cell shape</keyword>
<evidence type="ECO:0000256" key="9">
    <source>
        <dbReference type="ARBA" id="ARBA00022984"/>
    </source>
</evidence>
<dbReference type="EMBL" id="BDUF01000076">
    <property type="protein sequence ID" value="GAX91011.1"/>
    <property type="molecule type" value="Genomic_DNA"/>
</dbReference>
<comment type="caution">
    <text evidence="24">The sequence shown here is derived from an EMBL/GenBank/DDBJ whole genome shotgun (WGS) entry which is preliminary data.</text>
</comment>
<dbReference type="SUPFAM" id="SSF63418">
    <property type="entry name" value="MurE/MurF N-terminal domain"/>
    <property type="match status" value="1"/>
</dbReference>
<dbReference type="Pfam" id="PF01225">
    <property type="entry name" value="Mur_ligase"/>
    <property type="match status" value="1"/>
</dbReference>
<keyword evidence="5 19" id="KW-0132">Cell division</keyword>
<evidence type="ECO:0000256" key="15">
    <source>
        <dbReference type="ARBA" id="ARBA00072883"/>
    </source>
</evidence>
<keyword evidence="25" id="KW-1185">Reference proteome</keyword>
<feature type="binding site" evidence="19">
    <location>
        <position position="464"/>
    </location>
    <ligand>
        <name>meso-2,6-diaminopimelate</name>
        <dbReference type="ChEBI" id="CHEBI:57791"/>
    </ligand>
</feature>
<feature type="binding site" evidence="19">
    <location>
        <begin position="152"/>
        <end position="153"/>
    </location>
    <ligand>
        <name>UDP-N-acetyl-alpha-D-muramoyl-L-alanyl-D-glutamate</name>
        <dbReference type="ChEBI" id="CHEBI:83900"/>
    </ligand>
</feature>
<feature type="short sequence motif" description="Meso-diaminopimelate recognition motif" evidence="19">
    <location>
        <begin position="411"/>
        <end position="414"/>
    </location>
</feature>
<dbReference type="NCBIfam" id="NF001126">
    <property type="entry name" value="PRK00139.1-4"/>
    <property type="match status" value="1"/>
</dbReference>
<dbReference type="RefSeq" id="WP_096182738.1">
    <property type="nucleotide sequence ID" value="NZ_BDUF01000076.1"/>
</dbReference>
<evidence type="ECO:0000256" key="20">
    <source>
        <dbReference type="RuleBase" id="RU004135"/>
    </source>
</evidence>
<feature type="binding site" evidence="19">
    <location>
        <position position="31"/>
    </location>
    <ligand>
        <name>UDP-N-acetyl-alpha-D-muramoyl-L-alanyl-D-glutamate</name>
        <dbReference type="ChEBI" id="CHEBI:83900"/>
    </ligand>
</feature>
<comment type="subcellular location">
    <subcellularLocation>
        <location evidence="19 20">Cytoplasm</location>
    </subcellularLocation>
</comment>
<dbReference type="GO" id="GO:0005737">
    <property type="term" value="C:cytoplasm"/>
    <property type="evidence" value="ECO:0007669"/>
    <property type="project" value="UniProtKB-SubCell"/>
</dbReference>
<proteinExistence type="inferred from homology"/>
<reference evidence="25" key="1">
    <citation type="submission" date="2017-07" db="EMBL/GenBank/DDBJ databases">
        <title>Draft genome sequence of Effusibacillus lacus strain skLN1.</title>
        <authorList>
            <person name="Watanabe M."/>
            <person name="Kojima H."/>
            <person name="Fukui M."/>
        </authorList>
    </citation>
    <scope>NUCLEOTIDE SEQUENCE [LARGE SCALE GENOMIC DNA]</scope>
    <source>
        <strain evidence="25">skLN1</strain>
    </source>
</reference>
<keyword evidence="19" id="KW-0460">Magnesium</keyword>
<dbReference type="Pfam" id="PF02875">
    <property type="entry name" value="Mur_ligase_C"/>
    <property type="match status" value="1"/>
</dbReference>
<dbReference type="InterPro" id="IPR000713">
    <property type="entry name" value="Mur_ligase_N"/>
</dbReference>
<dbReference type="SUPFAM" id="SSF53244">
    <property type="entry name" value="MurD-like peptide ligases, peptide-binding domain"/>
    <property type="match status" value="1"/>
</dbReference>
<dbReference type="Proteomes" id="UP000217785">
    <property type="component" value="Unassembled WGS sequence"/>
</dbReference>
<evidence type="ECO:0000313" key="25">
    <source>
        <dbReference type="Proteomes" id="UP000217785"/>
    </source>
</evidence>
<keyword evidence="4 19" id="KW-0436">Ligase</keyword>
<evidence type="ECO:0000256" key="13">
    <source>
        <dbReference type="ARBA" id="ARBA00056782"/>
    </source>
</evidence>
<accession>A0A292YQ29</accession>
<dbReference type="InterPro" id="IPR036615">
    <property type="entry name" value="Mur_ligase_C_dom_sf"/>
</dbReference>
<evidence type="ECO:0000256" key="17">
    <source>
        <dbReference type="ARBA" id="ARBA00076158"/>
    </source>
</evidence>
<organism evidence="24 25">
    <name type="scientific">Effusibacillus lacus</name>
    <dbReference type="NCBI Taxonomy" id="1348429"/>
    <lineage>
        <taxon>Bacteria</taxon>
        <taxon>Bacillati</taxon>
        <taxon>Bacillota</taxon>
        <taxon>Bacilli</taxon>
        <taxon>Bacillales</taxon>
        <taxon>Alicyclobacillaceae</taxon>
        <taxon>Effusibacillus</taxon>
    </lineage>
</organism>
<dbReference type="AlphaFoldDB" id="A0A292YQ29"/>
<feature type="domain" description="Mur ligase N-terminal catalytic" evidence="21">
    <location>
        <begin position="24"/>
        <end position="96"/>
    </location>
</feature>
<dbReference type="GO" id="GO:0009252">
    <property type="term" value="P:peptidoglycan biosynthetic process"/>
    <property type="evidence" value="ECO:0007669"/>
    <property type="project" value="UniProtKB-UniRule"/>
</dbReference>
<dbReference type="GO" id="GO:0008360">
    <property type="term" value="P:regulation of cell shape"/>
    <property type="evidence" value="ECO:0007669"/>
    <property type="project" value="UniProtKB-KW"/>
</dbReference>
<dbReference type="Gene3D" id="3.90.190.20">
    <property type="entry name" value="Mur ligase, C-terminal domain"/>
    <property type="match status" value="1"/>
</dbReference>
<evidence type="ECO:0000256" key="14">
    <source>
        <dbReference type="ARBA" id="ARBA00066633"/>
    </source>
</evidence>
<dbReference type="NCBIfam" id="TIGR01085">
    <property type="entry name" value="murE"/>
    <property type="match status" value="1"/>
</dbReference>
<dbReference type="EC" id="6.3.2.13" evidence="14 19"/>
<comment type="function">
    <text evidence="13 19">Catalyzes the addition of meso-diaminopimelic acid to the nucleotide precursor UDP-N-acetylmuramoyl-L-alanyl-D-glutamate (UMAG) in the biosynthesis of bacterial cell-wall peptidoglycan.</text>
</comment>
<dbReference type="GO" id="GO:0008765">
    <property type="term" value="F:UDP-N-acetylmuramoylalanyl-D-glutamate-2,6-diaminopimelate ligase activity"/>
    <property type="evidence" value="ECO:0007669"/>
    <property type="project" value="UniProtKB-UniRule"/>
</dbReference>
<feature type="binding site" evidence="19">
    <location>
        <position position="151"/>
    </location>
    <ligand>
        <name>UDP-N-acetyl-alpha-D-muramoyl-L-alanyl-D-glutamate</name>
        <dbReference type="ChEBI" id="CHEBI:83900"/>
    </ligand>
</feature>
<keyword evidence="3 19" id="KW-0963">Cytoplasm</keyword>
<comment type="catalytic activity">
    <reaction evidence="12 19">
        <text>UDP-N-acetyl-alpha-D-muramoyl-L-alanyl-D-glutamate + meso-2,6-diaminopimelate + ATP = UDP-N-acetyl-alpha-D-muramoyl-L-alanyl-gamma-D-glutamyl-meso-2,6-diaminopimelate + ADP + phosphate + H(+)</text>
        <dbReference type="Rhea" id="RHEA:23676"/>
        <dbReference type="ChEBI" id="CHEBI:15378"/>
        <dbReference type="ChEBI" id="CHEBI:30616"/>
        <dbReference type="ChEBI" id="CHEBI:43474"/>
        <dbReference type="ChEBI" id="CHEBI:57791"/>
        <dbReference type="ChEBI" id="CHEBI:83900"/>
        <dbReference type="ChEBI" id="CHEBI:83905"/>
        <dbReference type="ChEBI" id="CHEBI:456216"/>
        <dbReference type="EC" id="6.3.2.13"/>
    </reaction>
</comment>
<evidence type="ECO:0000256" key="6">
    <source>
        <dbReference type="ARBA" id="ARBA00022741"/>
    </source>
</evidence>
<dbReference type="PANTHER" id="PTHR23135">
    <property type="entry name" value="MUR LIGASE FAMILY MEMBER"/>
    <property type="match status" value="1"/>
</dbReference>
<feature type="binding site" evidence="19">
    <location>
        <position position="187"/>
    </location>
    <ligand>
        <name>UDP-N-acetyl-alpha-D-muramoyl-L-alanyl-D-glutamate</name>
        <dbReference type="ChEBI" id="CHEBI:83900"/>
    </ligand>
</feature>
<dbReference type="InterPro" id="IPR018109">
    <property type="entry name" value="Folylpolyglutamate_synth_CS"/>
</dbReference>
<evidence type="ECO:0000256" key="1">
    <source>
        <dbReference type="ARBA" id="ARBA00004752"/>
    </source>
</evidence>
<dbReference type="GO" id="GO:0000287">
    <property type="term" value="F:magnesium ion binding"/>
    <property type="evidence" value="ECO:0007669"/>
    <property type="project" value="UniProtKB-UniRule"/>
</dbReference>
<dbReference type="OrthoDB" id="9800958at2"/>
<comment type="PTM">
    <text evidence="19">Carboxylation is probably crucial for Mg(2+) binding and, consequently, for the gamma-phosphate positioning of ATP.</text>
</comment>
<gene>
    <name evidence="19" type="primary">murE</name>
    <name evidence="24" type="ORF">EFBL_2671</name>
</gene>
<evidence type="ECO:0000256" key="3">
    <source>
        <dbReference type="ARBA" id="ARBA00022490"/>
    </source>
</evidence>
<dbReference type="Gene3D" id="3.40.1390.10">
    <property type="entry name" value="MurE/MurF, N-terminal domain"/>
    <property type="match status" value="1"/>
</dbReference>
<dbReference type="GO" id="GO:0051301">
    <property type="term" value="P:cell division"/>
    <property type="evidence" value="ECO:0007669"/>
    <property type="project" value="UniProtKB-KW"/>
</dbReference>
<keyword evidence="6 19" id="KW-0547">Nucleotide-binding</keyword>
<protein>
    <recommendedName>
        <fullName evidence="15 19">UDP-N-acetylmuramoyl-L-alanyl-D-glutamate--2,6-diaminopimelate ligase</fullName>
        <ecNumber evidence="14 19">6.3.2.13</ecNumber>
    </recommendedName>
    <alternativeName>
        <fullName evidence="16 19">Meso-A2pm-adding enzyme</fullName>
    </alternativeName>
    <alternativeName>
        <fullName evidence="17 19">Meso-diaminopimelate-adding enzyme</fullName>
    </alternativeName>
    <alternativeName>
        <fullName evidence="18 19">UDP-MurNAc-L-Ala-D-Glu:meso-diaminopimelate ligase</fullName>
    </alternativeName>
    <alternativeName>
        <fullName evidence="19">UDP-MurNAc-tripeptide synthetase</fullName>
    </alternativeName>
    <alternativeName>
        <fullName evidence="19">UDP-N-acetylmuramyl-tripeptide synthetase</fullName>
    </alternativeName>
</protein>
<evidence type="ECO:0000259" key="23">
    <source>
        <dbReference type="Pfam" id="PF08245"/>
    </source>
</evidence>
<evidence type="ECO:0000256" key="12">
    <source>
        <dbReference type="ARBA" id="ARBA00050251"/>
    </source>
</evidence>
<dbReference type="GO" id="GO:0005524">
    <property type="term" value="F:ATP binding"/>
    <property type="evidence" value="ECO:0007669"/>
    <property type="project" value="UniProtKB-UniRule"/>
</dbReference>
<evidence type="ECO:0000259" key="21">
    <source>
        <dbReference type="Pfam" id="PF01225"/>
    </source>
</evidence>
<feature type="domain" description="Mur ligase central" evidence="23">
    <location>
        <begin position="108"/>
        <end position="316"/>
    </location>
</feature>
<dbReference type="InterPro" id="IPR005761">
    <property type="entry name" value="UDP-N-AcMur-Glu-dNH2Pim_ligase"/>
</dbReference>
<keyword evidence="10 19" id="KW-0131">Cell cycle</keyword>
<evidence type="ECO:0000256" key="19">
    <source>
        <dbReference type="HAMAP-Rule" id="MF_00208"/>
    </source>
</evidence>